<organism evidence="2 3">
    <name type="scientific">Dyella thiooxydans</name>
    <dbReference type="NCBI Taxonomy" id="445710"/>
    <lineage>
        <taxon>Bacteria</taxon>
        <taxon>Pseudomonadati</taxon>
        <taxon>Pseudomonadota</taxon>
        <taxon>Gammaproteobacteria</taxon>
        <taxon>Lysobacterales</taxon>
        <taxon>Rhodanobacteraceae</taxon>
        <taxon>Dyella</taxon>
    </lineage>
</organism>
<sequence length="45" mass="4727">MRRGSRVGHGSSRSSEEAAQGYADRSVVAGWKMNGVAAGATARYQ</sequence>
<dbReference type="Proteomes" id="UP000077255">
    <property type="component" value="Chromosome"/>
</dbReference>
<keyword evidence="3" id="KW-1185">Reference proteome</keyword>
<protein>
    <submittedName>
        <fullName evidence="2">Uncharacterized protein</fullName>
    </submittedName>
</protein>
<proteinExistence type="predicted"/>
<evidence type="ECO:0000313" key="2">
    <source>
        <dbReference type="EMBL" id="AND68504.1"/>
    </source>
</evidence>
<dbReference type="KEGG" id="dtx:ATSB10_10500"/>
<evidence type="ECO:0000256" key="1">
    <source>
        <dbReference type="SAM" id="MobiDB-lite"/>
    </source>
</evidence>
<dbReference type="EMBL" id="CP014841">
    <property type="protein sequence ID" value="AND68504.1"/>
    <property type="molecule type" value="Genomic_DNA"/>
</dbReference>
<reference evidence="2 3" key="1">
    <citation type="submission" date="2016-02" db="EMBL/GenBank/DDBJ databases">
        <title>Complete genome sequencing and analysis of ATSB10, Dyella thiooxydans isolated from rhizosphere soil of sunflower (Helianthus annuus L.).</title>
        <authorList>
            <person name="Lee Y."/>
            <person name="Hwangbo K."/>
            <person name="Chung H."/>
            <person name="Yoo J."/>
            <person name="Kim K.Y."/>
            <person name="Sa T.M."/>
            <person name="Um Y."/>
            <person name="Madhaiyan M."/>
        </authorList>
    </citation>
    <scope>NUCLEOTIDE SEQUENCE [LARGE SCALE GENOMIC DNA]</scope>
    <source>
        <strain evidence="2 3">ATSB10</strain>
    </source>
</reference>
<evidence type="ECO:0000313" key="3">
    <source>
        <dbReference type="Proteomes" id="UP000077255"/>
    </source>
</evidence>
<dbReference type="AlphaFoldDB" id="A0A160MZD9"/>
<feature type="region of interest" description="Disordered" evidence="1">
    <location>
        <begin position="1"/>
        <end position="21"/>
    </location>
</feature>
<accession>A0A160MZD9</accession>
<name>A0A160MZD9_9GAMM</name>
<gene>
    <name evidence="2" type="ORF">ATSB10_10500</name>
</gene>